<dbReference type="GO" id="GO:0160147">
    <property type="term" value="F:tRNA pseudouridine(38-40) synthase activity"/>
    <property type="evidence" value="ECO:0007669"/>
    <property type="project" value="UniProtKB-EC"/>
</dbReference>
<dbReference type="InterPro" id="IPR020094">
    <property type="entry name" value="TruA/RsuA/RluB/E/F_N"/>
</dbReference>
<dbReference type="Proteomes" id="UP000474159">
    <property type="component" value="Unassembled WGS sequence"/>
</dbReference>
<dbReference type="SUPFAM" id="SSF55120">
    <property type="entry name" value="Pseudouridine synthase"/>
    <property type="match status" value="1"/>
</dbReference>
<evidence type="ECO:0000256" key="3">
    <source>
        <dbReference type="ARBA" id="ARBA00023235"/>
    </source>
</evidence>
<dbReference type="CDD" id="cd02570">
    <property type="entry name" value="PseudoU_synth_EcTruA"/>
    <property type="match status" value="1"/>
</dbReference>
<evidence type="ECO:0000256" key="5">
    <source>
        <dbReference type="PIRSR" id="PIRSR001430-1"/>
    </source>
</evidence>
<protein>
    <recommendedName>
        <fullName evidence="4">tRNA pseudouridine synthase A</fullName>
        <ecNumber evidence="4">5.4.99.12</ecNumber>
    </recommendedName>
    <alternativeName>
        <fullName evidence="4">tRNA pseudouridine(38-40) synthase</fullName>
    </alternativeName>
    <alternativeName>
        <fullName evidence="4">tRNA pseudouridylate synthase I</fullName>
    </alternativeName>
    <alternativeName>
        <fullName evidence="4">tRNA-uridine isomerase I</fullName>
    </alternativeName>
</protein>
<dbReference type="InterPro" id="IPR020103">
    <property type="entry name" value="PsdUridine_synth_cat_dom_sf"/>
</dbReference>
<dbReference type="PANTHER" id="PTHR11142:SF0">
    <property type="entry name" value="TRNA PSEUDOURIDINE SYNTHASE-LIKE 1"/>
    <property type="match status" value="1"/>
</dbReference>
<feature type="binding site" evidence="4 6">
    <location>
        <position position="111"/>
    </location>
    <ligand>
        <name>substrate</name>
    </ligand>
</feature>
<evidence type="ECO:0000256" key="6">
    <source>
        <dbReference type="PIRSR" id="PIRSR001430-2"/>
    </source>
</evidence>
<keyword evidence="10" id="KW-1185">Reference proteome</keyword>
<feature type="active site" description="Nucleophile" evidence="4 5">
    <location>
        <position position="52"/>
    </location>
</feature>
<accession>A0A6L3T492</accession>
<dbReference type="PIRSF" id="PIRSF001430">
    <property type="entry name" value="tRNA_psdUrid_synth"/>
    <property type="match status" value="1"/>
</dbReference>
<evidence type="ECO:0000256" key="2">
    <source>
        <dbReference type="ARBA" id="ARBA00022694"/>
    </source>
</evidence>
<evidence type="ECO:0000313" key="9">
    <source>
        <dbReference type="EMBL" id="KAB1081738.1"/>
    </source>
</evidence>
<comment type="function">
    <text evidence="4">Formation of pseudouridine at positions 38, 39 and 40 in the anticodon stem and loop of transfer RNAs.</text>
</comment>
<dbReference type="EMBL" id="VZZK01000001">
    <property type="protein sequence ID" value="KAB1081738.1"/>
    <property type="molecule type" value="Genomic_DNA"/>
</dbReference>
<dbReference type="Pfam" id="PF01416">
    <property type="entry name" value="PseudoU_synth_1"/>
    <property type="match status" value="1"/>
</dbReference>
<dbReference type="EC" id="5.4.99.12" evidence="4"/>
<comment type="caution">
    <text evidence="4">Lacks conserved residue(s) required for the propagation of feature annotation.</text>
</comment>
<dbReference type="FunFam" id="3.30.70.580:FF:000001">
    <property type="entry name" value="tRNA pseudouridine synthase A"/>
    <property type="match status" value="1"/>
</dbReference>
<comment type="catalytic activity">
    <reaction evidence="4 7">
        <text>uridine(38/39/40) in tRNA = pseudouridine(38/39/40) in tRNA</text>
        <dbReference type="Rhea" id="RHEA:22376"/>
        <dbReference type="Rhea" id="RHEA-COMP:10085"/>
        <dbReference type="Rhea" id="RHEA-COMP:10087"/>
        <dbReference type="ChEBI" id="CHEBI:65314"/>
        <dbReference type="ChEBI" id="CHEBI:65315"/>
        <dbReference type="EC" id="5.4.99.12"/>
    </reaction>
</comment>
<sequence>MPRYKLVIEYDGAPFRGWQRQVEDPSVQGAIEDAAVRFSGESPRLTCAGRTDAGVHATHQVAHLDLAKAWRTDTVRDAINAHLRPLPVAILSAEIVEPGFDARHSAIRRHYRYRILNRRSPAALTRAHVWHVPWALDAGLMHAAARGLLGQHDFTAFRAAECQANSPVRTLEQLDVVKAPMGLMDEIVIATSARSFLHHQVRSMVGTLMLAGCRRISAADVAEILASRDRARCGPMAPACGLTFAGVDYAPLGPSADAVDDPAK</sequence>
<feature type="domain" description="Pseudouridine synthase I TruA alpha/beta" evidence="8">
    <location>
        <begin position="144"/>
        <end position="249"/>
    </location>
</feature>
<dbReference type="GO" id="GO:0003723">
    <property type="term" value="F:RNA binding"/>
    <property type="evidence" value="ECO:0007669"/>
    <property type="project" value="InterPro"/>
</dbReference>
<proteinExistence type="inferred from homology"/>
<organism evidence="9 10">
    <name type="scientific">Methylobacterium soli</name>
    <dbReference type="NCBI Taxonomy" id="553447"/>
    <lineage>
        <taxon>Bacteria</taxon>
        <taxon>Pseudomonadati</taxon>
        <taxon>Pseudomonadota</taxon>
        <taxon>Alphaproteobacteria</taxon>
        <taxon>Hyphomicrobiales</taxon>
        <taxon>Methylobacteriaceae</taxon>
        <taxon>Methylobacterium</taxon>
    </lineage>
</organism>
<evidence type="ECO:0000259" key="8">
    <source>
        <dbReference type="Pfam" id="PF01416"/>
    </source>
</evidence>
<dbReference type="Gene3D" id="3.30.70.660">
    <property type="entry name" value="Pseudouridine synthase I, catalytic domain, C-terminal subdomain"/>
    <property type="match status" value="1"/>
</dbReference>
<reference evidence="9 10" key="1">
    <citation type="submission" date="2019-09" db="EMBL/GenBank/DDBJ databases">
        <title>YIM 48816 draft genome.</title>
        <authorList>
            <person name="Jiang L."/>
        </authorList>
    </citation>
    <scope>NUCLEOTIDE SEQUENCE [LARGE SCALE GENOMIC DNA]</scope>
    <source>
        <strain evidence="9 10">YIM 48816</strain>
    </source>
</reference>
<gene>
    <name evidence="4 9" type="primary">truA</name>
    <name evidence="9" type="ORF">F6X53_01160</name>
</gene>
<dbReference type="RefSeq" id="WP_150996343.1">
    <property type="nucleotide sequence ID" value="NZ_BPQY01000084.1"/>
</dbReference>
<evidence type="ECO:0000256" key="4">
    <source>
        <dbReference type="HAMAP-Rule" id="MF_00171"/>
    </source>
</evidence>
<evidence type="ECO:0000313" key="10">
    <source>
        <dbReference type="Proteomes" id="UP000474159"/>
    </source>
</evidence>
<comment type="subunit">
    <text evidence="4">Homodimer.</text>
</comment>
<keyword evidence="3 4" id="KW-0413">Isomerase</keyword>
<dbReference type="AlphaFoldDB" id="A0A6L3T492"/>
<dbReference type="InterPro" id="IPR020097">
    <property type="entry name" value="PsdUridine_synth_TruA_a/b_dom"/>
</dbReference>
<evidence type="ECO:0000256" key="1">
    <source>
        <dbReference type="ARBA" id="ARBA00009375"/>
    </source>
</evidence>
<name>A0A6L3T492_9HYPH</name>
<dbReference type="InterPro" id="IPR001406">
    <property type="entry name" value="PsdUridine_synth_TruA"/>
</dbReference>
<dbReference type="HAMAP" id="MF_00171">
    <property type="entry name" value="TruA"/>
    <property type="match status" value="1"/>
</dbReference>
<dbReference type="Gene3D" id="3.30.70.580">
    <property type="entry name" value="Pseudouridine synthase I, catalytic domain, N-terminal subdomain"/>
    <property type="match status" value="1"/>
</dbReference>
<dbReference type="InterPro" id="IPR020095">
    <property type="entry name" value="PsdUridine_synth_TruA_C"/>
</dbReference>
<comment type="similarity">
    <text evidence="1 4 7">Belongs to the tRNA pseudouridine synthase TruA family.</text>
</comment>
<keyword evidence="2 4" id="KW-0819">tRNA processing</keyword>
<dbReference type="GO" id="GO:0031119">
    <property type="term" value="P:tRNA pseudouridine synthesis"/>
    <property type="evidence" value="ECO:0007669"/>
    <property type="project" value="UniProtKB-UniRule"/>
</dbReference>
<evidence type="ECO:0000256" key="7">
    <source>
        <dbReference type="RuleBase" id="RU003792"/>
    </source>
</evidence>
<dbReference type="OrthoDB" id="9811823at2"/>
<dbReference type="NCBIfam" id="TIGR00071">
    <property type="entry name" value="hisT_truA"/>
    <property type="match status" value="1"/>
</dbReference>
<dbReference type="PANTHER" id="PTHR11142">
    <property type="entry name" value="PSEUDOURIDYLATE SYNTHASE"/>
    <property type="match status" value="1"/>
</dbReference>
<comment type="caution">
    <text evidence="9">The sequence shown here is derived from an EMBL/GenBank/DDBJ whole genome shotgun (WGS) entry which is preliminary data.</text>
</comment>